<evidence type="ECO:0000313" key="2">
    <source>
        <dbReference type="Proteomes" id="UP000324022"/>
    </source>
</evidence>
<protein>
    <submittedName>
        <fullName evidence="1">Uncharacterized protein</fullName>
    </submittedName>
</protein>
<reference evidence="1 2" key="1">
    <citation type="submission" date="2018-03" db="EMBL/GenBank/DDBJ databases">
        <authorList>
            <person name="Guldener U."/>
        </authorList>
    </citation>
    <scope>NUCLEOTIDE SEQUENCE [LARGE SCALE GENOMIC DNA]</scope>
    <source>
        <strain evidence="1 2">NBRC100155</strain>
    </source>
</reference>
<sequence length="575" mass="64029">MPLLRLQTKSGNVDDGVPLTACGSEPLTFRAPRTSESMNRPKPFLQLALSSAILTVRNVDHEQRDIWMSPEPEFENSVSDAPAQLQSQNFPMSSSAIPRGILKNSTSNLRQPRENLGGGERRVRFSDDVLFTGKFTDAPSTPRHPSLFSNEEADGELVRVKMEDTSLDIILEDVAESDGEVVAASSSNFLVGMVKNEPIPLNLSEDILAVPQMPIERLYVKATMPDPETSQQPGLTLLGQKRNEPLTRAQPKLNRQLRASLFLRPECRKHSMHICRVLYGHKRHSFRRDRRRTTGSSMRVKRGSLRRGRCAVAVCASRQSFILKILQLRLGQGKKVSVKARTAVRRFVRAARRYQRRPIHADARVEAAPPVPAIVAAVLEVPSIVVDAPTEVPSIVANAPTEVPSIVVTAPAIPSIVITTEDIATAQAEARIPVLPAYATYSTQHLREFLKHALQMVRRCDPLFHFPPYQLLTSLRSVAHCLLQQAAPLRESRAQWRTLHQESFKRFRDLLKDIIALTAIIKLDPSSVVFEAWQDARTISLRRLASVKRLLHRTLSAGPTAVASDLLSPATPRQT</sequence>
<gene>
    <name evidence="1" type="ORF">UTRI_00058_B</name>
</gene>
<evidence type="ECO:0000313" key="1">
    <source>
        <dbReference type="EMBL" id="SPO19673.1"/>
    </source>
</evidence>
<dbReference type="OrthoDB" id="2556350at2759"/>
<proteinExistence type="predicted"/>
<name>A0A5C3DNG7_9BASI</name>
<dbReference type="Proteomes" id="UP000324022">
    <property type="component" value="Unassembled WGS sequence"/>
</dbReference>
<dbReference type="EMBL" id="OOIN01000001">
    <property type="protein sequence ID" value="SPO19673.1"/>
    <property type="molecule type" value="Genomic_DNA"/>
</dbReference>
<dbReference type="AlphaFoldDB" id="A0A5C3DNG7"/>
<keyword evidence="2" id="KW-1185">Reference proteome</keyword>
<organism evidence="1 2">
    <name type="scientific">Ustilago trichophora</name>
    <dbReference type="NCBI Taxonomy" id="86804"/>
    <lineage>
        <taxon>Eukaryota</taxon>
        <taxon>Fungi</taxon>
        <taxon>Dikarya</taxon>
        <taxon>Basidiomycota</taxon>
        <taxon>Ustilaginomycotina</taxon>
        <taxon>Ustilaginomycetes</taxon>
        <taxon>Ustilaginales</taxon>
        <taxon>Ustilaginaceae</taxon>
        <taxon>Ustilago</taxon>
    </lineage>
</organism>
<accession>A0A5C3DNG7</accession>